<dbReference type="EMBL" id="FPAA01000006">
    <property type="protein sequence ID" value="SFS70131.1"/>
    <property type="molecule type" value="Genomic_DNA"/>
</dbReference>
<dbReference type="PANTHER" id="PTHR30087:SF1">
    <property type="entry name" value="HYPOTHETICAL CYTOSOLIC PROTEIN"/>
    <property type="match status" value="1"/>
</dbReference>
<dbReference type="PANTHER" id="PTHR30087">
    <property type="entry name" value="INNER MEMBRANE PROTEIN"/>
    <property type="match status" value="1"/>
</dbReference>
<proteinExistence type="predicted"/>
<dbReference type="Proteomes" id="UP000198660">
    <property type="component" value="Unassembled WGS sequence"/>
</dbReference>
<dbReference type="Pfam" id="PF04463">
    <property type="entry name" value="2-thiour_desulf"/>
    <property type="match status" value="1"/>
</dbReference>
<gene>
    <name evidence="1" type="ORF">SAMN05444972_10652</name>
</gene>
<dbReference type="AlphaFoldDB" id="A0A1I6RZL4"/>
<name>A0A1I6RZL4_9BACL</name>
<reference evidence="2" key="1">
    <citation type="submission" date="2016-10" db="EMBL/GenBank/DDBJ databases">
        <authorList>
            <person name="Varghese N."/>
            <person name="Submissions S."/>
        </authorList>
    </citation>
    <scope>NUCLEOTIDE SEQUENCE [LARGE SCALE GENOMIC DNA]</scope>
    <source>
        <strain evidence="2">DSM 45789</strain>
    </source>
</reference>
<protein>
    <submittedName>
        <fullName evidence="1">Uncharacterized conserved protein YbbK, DUF523 family</fullName>
    </submittedName>
</protein>
<dbReference type="InterPro" id="IPR007553">
    <property type="entry name" value="2-thiour_desulf"/>
</dbReference>
<evidence type="ECO:0000313" key="1">
    <source>
        <dbReference type="EMBL" id="SFS70131.1"/>
    </source>
</evidence>
<evidence type="ECO:0000313" key="2">
    <source>
        <dbReference type="Proteomes" id="UP000198660"/>
    </source>
</evidence>
<accession>A0A1I6RZL4</accession>
<sequence>MVKVVSGCFAGIHCTYKKGHNRVDEIQRLVREGEAIPVCPEQLGGLSTPRPPAEIVGGSGEDVLDGKAKVIDIHGKDVTEEFISGAEEALQVALSIGATEAILKESSPSCGSCTIYDGSHTGVKKEGVGVTTALFRRHGIKVLSEETWEEGLGEEENHSE</sequence>
<keyword evidence="2" id="KW-1185">Reference proteome</keyword>
<organism evidence="1 2">
    <name type="scientific">Marininema halotolerans</name>
    <dbReference type="NCBI Taxonomy" id="1155944"/>
    <lineage>
        <taxon>Bacteria</taxon>
        <taxon>Bacillati</taxon>
        <taxon>Bacillota</taxon>
        <taxon>Bacilli</taxon>
        <taxon>Bacillales</taxon>
        <taxon>Thermoactinomycetaceae</taxon>
        <taxon>Marininema</taxon>
    </lineage>
</organism>